<comment type="caution">
    <text evidence="2">The sequence shown here is derived from an EMBL/GenBank/DDBJ whole genome shotgun (WGS) entry which is preliminary data.</text>
</comment>
<dbReference type="Pfam" id="PF07859">
    <property type="entry name" value="Abhydrolase_3"/>
    <property type="match status" value="1"/>
</dbReference>
<dbReference type="InterPro" id="IPR029058">
    <property type="entry name" value="AB_hydrolase_fold"/>
</dbReference>
<gene>
    <name evidence="2" type="ORF">H6P81_016125</name>
</gene>
<feature type="domain" description="Alpha/beta hydrolase fold-3" evidence="1">
    <location>
        <begin position="64"/>
        <end position="114"/>
    </location>
</feature>
<evidence type="ECO:0000313" key="2">
    <source>
        <dbReference type="EMBL" id="KAG9444785.1"/>
    </source>
</evidence>
<evidence type="ECO:0000313" key="3">
    <source>
        <dbReference type="Proteomes" id="UP000825729"/>
    </source>
</evidence>
<organism evidence="2 3">
    <name type="scientific">Aristolochia fimbriata</name>
    <name type="common">White veined hardy Dutchman's pipe vine</name>
    <dbReference type="NCBI Taxonomy" id="158543"/>
    <lineage>
        <taxon>Eukaryota</taxon>
        <taxon>Viridiplantae</taxon>
        <taxon>Streptophyta</taxon>
        <taxon>Embryophyta</taxon>
        <taxon>Tracheophyta</taxon>
        <taxon>Spermatophyta</taxon>
        <taxon>Magnoliopsida</taxon>
        <taxon>Magnoliidae</taxon>
        <taxon>Piperales</taxon>
        <taxon>Aristolochiaceae</taxon>
        <taxon>Aristolochia</taxon>
    </lineage>
</organism>
<evidence type="ECO:0000259" key="1">
    <source>
        <dbReference type="Pfam" id="PF07859"/>
    </source>
</evidence>
<proteinExistence type="predicted"/>
<name>A0AAV7E7C6_ARIFI</name>
<accession>A0AAV7E7C6</accession>
<reference evidence="2 3" key="1">
    <citation type="submission" date="2021-07" db="EMBL/GenBank/DDBJ databases">
        <title>The Aristolochia fimbriata genome: insights into angiosperm evolution, floral development and chemical biosynthesis.</title>
        <authorList>
            <person name="Jiao Y."/>
        </authorList>
    </citation>
    <scope>NUCLEOTIDE SEQUENCE [LARGE SCALE GENOMIC DNA]</scope>
    <source>
        <strain evidence="2">IBCAS-2021</strain>
        <tissue evidence="2">Leaf</tissue>
    </source>
</reference>
<keyword evidence="3" id="KW-1185">Reference proteome</keyword>
<dbReference type="Gene3D" id="3.40.50.1820">
    <property type="entry name" value="alpha/beta hydrolase"/>
    <property type="match status" value="1"/>
</dbReference>
<dbReference type="GO" id="GO:0016787">
    <property type="term" value="F:hydrolase activity"/>
    <property type="evidence" value="ECO:0007669"/>
    <property type="project" value="InterPro"/>
</dbReference>
<dbReference type="EMBL" id="JAINDJ010000006">
    <property type="protein sequence ID" value="KAG9444785.1"/>
    <property type="molecule type" value="Genomic_DNA"/>
</dbReference>
<dbReference type="AlphaFoldDB" id="A0AAV7E7C6"/>
<protein>
    <recommendedName>
        <fullName evidence="1">Alpha/beta hydrolase fold-3 domain-containing protein</fullName>
    </recommendedName>
</protein>
<sequence>MYDHNPIPVSPMLEEASSSPRLNAVAEETNVERRAGGTYDRRLHLHLFPLSACATPRARGNSFQGGDFAGVFLAGNSAGAAISHHIACHLGEQGSATATARPAGAILVHSGRRLRRGLSRRE</sequence>
<dbReference type="Proteomes" id="UP000825729">
    <property type="component" value="Unassembled WGS sequence"/>
</dbReference>
<dbReference type="SUPFAM" id="SSF53474">
    <property type="entry name" value="alpha/beta-Hydrolases"/>
    <property type="match status" value="1"/>
</dbReference>
<dbReference type="InterPro" id="IPR013094">
    <property type="entry name" value="AB_hydrolase_3"/>
</dbReference>